<dbReference type="OrthoDB" id="9784936at2"/>
<proteinExistence type="predicted"/>
<evidence type="ECO:0000313" key="2">
    <source>
        <dbReference type="EMBL" id="RCK61116.1"/>
    </source>
</evidence>
<keyword evidence="3" id="KW-1185">Reference proteome</keyword>
<sequence length="286" mass="31304">MPYVATVLRVMIASPSDVPEARDAVEKAVHGWNDANARNKGVILQPWRWETSAVPVMGAHPQKLINAQGVDDSDIVFALFGGRLGSPTPDAISGTAEEVDRALELGKPVHLYFSTAALPNDIDTAQLDALRAFKKDMQDRGLLGEFNNPEQLNHEVWKAIEHDIVALKLDATPAVQSQPSGVDFLVQPHQEREVSGVNSKGAPRYTTKHWLDITNTGDRDAEGVLFESVGEDSAMFIAGPEGSTTIHRGQTRRLPVMFTFGGSGDPVLRIQWVEDDDAKHRDFHVG</sequence>
<evidence type="ECO:0000259" key="1">
    <source>
        <dbReference type="Pfam" id="PF13271"/>
    </source>
</evidence>
<accession>A0A367Y5H4</accession>
<dbReference type="RefSeq" id="WP_114116232.1">
    <property type="nucleotide sequence ID" value="NZ_BMHU01000001.1"/>
</dbReference>
<name>A0A367Y5H4_9MICO</name>
<gene>
    <name evidence="2" type="ORF">DTO57_00165</name>
</gene>
<protein>
    <submittedName>
        <fullName evidence="2">DUF4062 domain-containing protein</fullName>
    </submittedName>
</protein>
<organism evidence="2 3">
    <name type="scientific">Microbacterium sorbitolivorans</name>
    <dbReference type="NCBI Taxonomy" id="1867410"/>
    <lineage>
        <taxon>Bacteria</taxon>
        <taxon>Bacillati</taxon>
        <taxon>Actinomycetota</taxon>
        <taxon>Actinomycetes</taxon>
        <taxon>Micrococcales</taxon>
        <taxon>Microbacteriaceae</taxon>
        <taxon>Microbacterium</taxon>
    </lineage>
</organism>
<dbReference type="Pfam" id="PF13271">
    <property type="entry name" value="DUF4062"/>
    <property type="match status" value="1"/>
</dbReference>
<dbReference type="EMBL" id="QORO01000001">
    <property type="protein sequence ID" value="RCK61116.1"/>
    <property type="molecule type" value="Genomic_DNA"/>
</dbReference>
<dbReference type="Proteomes" id="UP000253508">
    <property type="component" value="Unassembled WGS sequence"/>
</dbReference>
<dbReference type="AlphaFoldDB" id="A0A367Y5H4"/>
<reference evidence="2 3" key="1">
    <citation type="submission" date="2018-07" db="EMBL/GenBank/DDBJ databases">
        <title>Microbacterium endoborsara sp. nov., a novel actinobacterium isolated from Borszczowia aralocaspica.</title>
        <authorList>
            <person name="An D."/>
        </authorList>
    </citation>
    <scope>NUCLEOTIDE SEQUENCE [LARGE SCALE GENOMIC DNA]</scope>
    <source>
        <strain evidence="2 3">C1.15228</strain>
    </source>
</reference>
<dbReference type="SUPFAM" id="SSF52309">
    <property type="entry name" value="N-(deoxy)ribosyltransferase-like"/>
    <property type="match status" value="1"/>
</dbReference>
<dbReference type="InterPro" id="IPR025139">
    <property type="entry name" value="DUF4062"/>
</dbReference>
<comment type="caution">
    <text evidence="2">The sequence shown here is derived from an EMBL/GenBank/DDBJ whole genome shotgun (WGS) entry which is preliminary data.</text>
</comment>
<evidence type="ECO:0000313" key="3">
    <source>
        <dbReference type="Proteomes" id="UP000253508"/>
    </source>
</evidence>
<feature type="domain" description="DUF4062" evidence="1">
    <location>
        <begin position="9"/>
        <end position="102"/>
    </location>
</feature>